<gene>
    <name evidence="1" type="ORF">HXW94_07940</name>
</gene>
<keyword evidence="2" id="KW-1185">Reference proteome</keyword>
<dbReference type="AlphaFoldDB" id="A0A850T7A4"/>
<organism evidence="1 2">
    <name type="scientific">Desulfobacter latus</name>
    <dbReference type="NCBI Taxonomy" id="2292"/>
    <lineage>
        <taxon>Bacteria</taxon>
        <taxon>Pseudomonadati</taxon>
        <taxon>Thermodesulfobacteriota</taxon>
        <taxon>Desulfobacteria</taxon>
        <taxon>Desulfobacterales</taxon>
        <taxon>Desulfobacteraceae</taxon>
        <taxon>Desulfobacter</taxon>
    </lineage>
</organism>
<dbReference type="Proteomes" id="UP000553343">
    <property type="component" value="Unassembled WGS sequence"/>
</dbReference>
<name>A0A850T7A4_9BACT</name>
<evidence type="ECO:0000313" key="2">
    <source>
        <dbReference type="Proteomes" id="UP000553343"/>
    </source>
</evidence>
<evidence type="ECO:0000313" key="1">
    <source>
        <dbReference type="EMBL" id="NWH04915.1"/>
    </source>
</evidence>
<sequence length="145" mass="16411">MAKMFYTGNRESKLLSKIESSKERERIKTISAIRDNIDSFSNKVSMKLIEAGLVETVSKSSVENQIVRCLDKLCRAEDFDIDYTVAPFRSLIPNPNIASLYLTAFVVETLINHKDVIDIYGSDDDIYFCIQKELNALLEGGSGYR</sequence>
<dbReference type="EMBL" id="JACADJ010000020">
    <property type="protein sequence ID" value="NWH04915.1"/>
    <property type="molecule type" value="Genomic_DNA"/>
</dbReference>
<dbReference type="RefSeq" id="WP_178366371.1">
    <property type="nucleotide sequence ID" value="NZ_JACADJ010000020.1"/>
</dbReference>
<proteinExistence type="predicted"/>
<reference evidence="1 2" key="1">
    <citation type="submission" date="2020-06" db="EMBL/GenBank/DDBJ databases">
        <title>High-quality draft genome of sulfate reducer Desulfobacter latus type strain AcrS2 isolated from marine sediment.</title>
        <authorList>
            <person name="Hoppe M."/>
            <person name="Larsen C.K."/>
            <person name="Marshall I.P.G."/>
            <person name="Schramm A."/>
            <person name="Marietou A.G."/>
        </authorList>
    </citation>
    <scope>NUCLEOTIDE SEQUENCE [LARGE SCALE GENOMIC DNA]</scope>
    <source>
        <strain evidence="1 2">AcRS2</strain>
    </source>
</reference>
<accession>A0A850T7A4</accession>
<protein>
    <submittedName>
        <fullName evidence="1">Uncharacterized protein</fullName>
    </submittedName>
</protein>
<comment type="caution">
    <text evidence="1">The sequence shown here is derived from an EMBL/GenBank/DDBJ whole genome shotgun (WGS) entry which is preliminary data.</text>
</comment>